<dbReference type="InterPro" id="IPR036640">
    <property type="entry name" value="ABC1_TM_sf"/>
</dbReference>
<evidence type="ECO:0000256" key="4">
    <source>
        <dbReference type="ARBA" id="ARBA00022741"/>
    </source>
</evidence>
<name>A0ABW2BP24_9HYPH</name>
<dbReference type="PANTHER" id="PTHR24221:SF248">
    <property type="entry name" value="ABC TRANSPORTER TRANSMEMBRANE REGION"/>
    <property type="match status" value="1"/>
</dbReference>
<dbReference type="PROSITE" id="PS50893">
    <property type="entry name" value="ABC_TRANSPORTER_2"/>
    <property type="match status" value="1"/>
</dbReference>
<dbReference type="InterPro" id="IPR003439">
    <property type="entry name" value="ABC_transporter-like_ATP-bd"/>
</dbReference>
<comment type="subcellular location">
    <subcellularLocation>
        <location evidence="1">Cell membrane</location>
        <topology evidence="1">Multi-pass membrane protein</topology>
    </subcellularLocation>
</comment>
<evidence type="ECO:0000256" key="2">
    <source>
        <dbReference type="ARBA" id="ARBA00005417"/>
    </source>
</evidence>
<dbReference type="InterPro" id="IPR011527">
    <property type="entry name" value="ABC1_TM_dom"/>
</dbReference>
<dbReference type="InterPro" id="IPR027417">
    <property type="entry name" value="P-loop_NTPase"/>
</dbReference>
<dbReference type="Pfam" id="PF00664">
    <property type="entry name" value="ABC_membrane"/>
    <property type="match status" value="1"/>
</dbReference>
<keyword evidence="7 8" id="KW-0472">Membrane</keyword>
<organism evidence="11 12">
    <name type="scientific">Methylobacterium komagatae</name>
    <dbReference type="NCBI Taxonomy" id="374425"/>
    <lineage>
        <taxon>Bacteria</taxon>
        <taxon>Pseudomonadati</taxon>
        <taxon>Pseudomonadota</taxon>
        <taxon>Alphaproteobacteria</taxon>
        <taxon>Hyphomicrobiales</taxon>
        <taxon>Methylobacteriaceae</taxon>
        <taxon>Methylobacterium</taxon>
    </lineage>
</organism>
<gene>
    <name evidence="11" type="ORF">ACFQE0_20055</name>
</gene>
<evidence type="ECO:0000256" key="8">
    <source>
        <dbReference type="SAM" id="Phobius"/>
    </source>
</evidence>
<dbReference type="InterPro" id="IPR003593">
    <property type="entry name" value="AAA+_ATPase"/>
</dbReference>
<evidence type="ECO:0000313" key="11">
    <source>
        <dbReference type="EMBL" id="MFC6791687.1"/>
    </source>
</evidence>
<feature type="transmembrane region" description="Helical" evidence="8">
    <location>
        <begin position="20"/>
        <end position="44"/>
    </location>
</feature>
<dbReference type="InterPro" id="IPR039421">
    <property type="entry name" value="Type_1_exporter"/>
</dbReference>
<dbReference type="Proteomes" id="UP001596292">
    <property type="component" value="Unassembled WGS sequence"/>
</dbReference>
<evidence type="ECO:0000256" key="1">
    <source>
        <dbReference type="ARBA" id="ARBA00004651"/>
    </source>
</evidence>
<accession>A0ABW2BP24</accession>
<dbReference type="PROSITE" id="PS50929">
    <property type="entry name" value="ABC_TM1F"/>
    <property type="match status" value="1"/>
</dbReference>
<sequence length="581" mass="61229">MAATTGTSPTLASALERCRLAFIGVACMSALVNVLYLTGSFFMLEVYDRVIPSRSVPTLVGLCVLALMLYAIQGVLEAIRTRVLVRVGMALDEALSARVFDVTVRAPLKGGLGQDGLVAVRDLDQVRAFLTGGGPSALFDLPWMPVYLAICFLFHPLIGVATIVGMLVLVAVTLLTDRATRKPTVQSAVTAQQRSGLAEVSRRNAEVLAALGMQGRLGLRWAHVNRTYGLAQQRTADVVGGYGALSKTFRTALQSGVLALGAWLVIHNEATGGIIIASSILVSRALAPAELAIAHWKGFAAARLSWRRLSDLFGRLPEAPRPHALPAPSRSLTVERLAVVPPGGRKPTVQDATFALSAGQGLGMIGPSASGKSSLARALVGIWPPAHGQVRIDGAALDQWSSETLGPHLGYLPQEVELFPGTVAENIARFEDGADPAKAIAAARAACVHELILRLPEGYDTRIGENGTGLSAGQRQRIGLARALYGDPFLVILDEPNSNLDAEGEAALTEAILGVRRRGGICVVIAHRPSALAALDLVLVLSDGRVQAFGPKEEVLRHVLRPSQAPTSAPAPAVATLRESA</sequence>
<reference evidence="12" key="1">
    <citation type="journal article" date="2019" name="Int. J. Syst. Evol. Microbiol.">
        <title>The Global Catalogue of Microorganisms (GCM) 10K type strain sequencing project: providing services to taxonomists for standard genome sequencing and annotation.</title>
        <authorList>
            <consortium name="The Broad Institute Genomics Platform"/>
            <consortium name="The Broad Institute Genome Sequencing Center for Infectious Disease"/>
            <person name="Wu L."/>
            <person name="Ma J."/>
        </authorList>
    </citation>
    <scope>NUCLEOTIDE SEQUENCE [LARGE SCALE GENOMIC DNA]</scope>
    <source>
        <strain evidence="12">CCUG 48316</strain>
    </source>
</reference>
<evidence type="ECO:0000256" key="5">
    <source>
        <dbReference type="ARBA" id="ARBA00022840"/>
    </source>
</evidence>
<dbReference type="Pfam" id="PF00005">
    <property type="entry name" value="ABC_tran"/>
    <property type="match status" value="1"/>
</dbReference>
<keyword evidence="4" id="KW-0547">Nucleotide-binding</keyword>
<evidence type="ECO:0000256" key="6">
    <source>
        <dbReference type="ARBA" id="ARBA00022989"/>
    </source>
</evidence>
<feature type="transmembrane region" description="Helical" evidence="8">
    <location>
        <begin position="146"/>
        <end position="175"/>
    </location>
</feature>
<evidence type="ECO:0000256" key="3">
    <source>
        <dbReference type="ARBA" id="ARBA00022692"/>
    </source>
</evidence>
<keyword evidence="5" id="KW-0067">ATP-binding</keyword>
<dbReference type="InterPro" id="IPR047957">
    <property type="entry name" value="ABC_AprD-like_6TM"/>
</dbReference>
<feature type="transmembrane region" description="Helical" evidence="8">
    <location>
        <begin position="56"/>
        <end position="76"/>
    </location>
</feature>
<dbReference type="PROSITE" id="PS00211">
    <property type="entry name" value="ABC_TRANSPORTER_1"/>
    <property type="match status" value="1"/>
</dbReference>
<dbReference type="Gene3D" id="3.40.50.300">
    <property type="entry name" value="P-loop containing nucleotide triphosphate hydrolases"/>
    <property type="match status" value="1"/>
</dbReference>
<keyword evidence="6 8" id="KW-1133">Transmembrane helix</keyword>
<dbReference type="Gene3D" id="1.20.1560.10">
    <property type="entry name" value="ABC transporter type 1, transmembrane domain"/>
    <property type="match status" value="1"/>
</dbReference>
<feature type="domain" description="ABC transporter" evidence="9">
    <location>
        <begin position="332"/>
        <end position="568"/>
    </location>
</feature>
<protein>
    <submittedName>
        <fullName evidence="11">Type I secretion system permease/ATPase</fullName>
    </submittedName>
</protein>
<evidence type="ECO:0000256" key="7">
    <source>
        <dbReference type="ARBA" id="ARBA00023136"/>
    </source>
</evidence>
<dbReference type="CDD" id="cd18586">
    <property type="entry name" value="ABC_6TM_PrtD_like"/>
    <property type="match status" value="1"/>
</dbReference>
<comment type="caution">
    <text evidence="11">The sequence shown here is derived from an EMBL/GenBank/DDBJ whole genome shotgun (WGS) entry which is preliminary data.</text>
</comment>
<dbReference type="EMBL" id="JBHSWN010000001">
    <property type="protein sequence ID" value="MFC6791687.1"/>
    <property type="molecule type" value="Genomic_DNA"/>
</dbReference>
<dbReference type="InterPro" id="IPR017871">
    <property type="entry name" value="ABC_transporter-like_CS"/>
</dbReference>
<dbReference type="InterPro" id="IPR010128">
    <property type="entry name" value="ATPase_T1SS_PrtD-like"/>
</dbReference>
<evidence type="ECO:0000259" key="9">
    <source>
        <dbReference type="PROSITE" id="PS50893"/>
    </source>
</evidence>
<dbReference type="SUPFAM" id="SSF90123">
    <property type="entry name" value="ABC transporter transmembrane region"/>
    <property type="match status" value="1"/>
</dbReference>
<evidence type="ECO:0000313" key="12">
    <source>
        <dbReference type="Proteomes" id="UP001596292"/>
    </source>
</evidence>
<dbReference type="PANTHER" id="PTHR24221">
    <property type="entry name" value="ATP-BINDING CASSETTE SUB-FAMILY B"/>
    <property type="match status" value="1"/>
</dbReference>
<dbReference type="RefSeq" id="WP_378972813.1">
    <property type="nucleotide sequence ID" value="NZ_JBHSWN010000001.1"/>
</dbReference>
<dbReference type="NCBIfam" id="TIGR01842">
    <property type="entry name" value="type_I_sec_PrtD"/>
    <property type="match status" value="1"/>
</dbReference>
<comment type="similarity">
    <text evidence="2">Belongs to the ABC transporter superfamily.</text>
</comment>
<keyword evidence="3 8" id="KW-0812">Transmembrane</keyword>
<dbReference type="SUPFAM" id="SSF52540">
    <property type="entry name" value="P-loop containing nucleoside triphosphate hydrolases"/>
    <property type="match status" value="1"/>
</dbReference>
<proteinExistence type="inferred from homology"/>
<keyword evidence="12" id="KW-1185">Reference proteome</keyword>
<feature type="domain" description="ABC transmembrane type-1" evidence="10">
    <location>
        <begin position="23"/>
        <end position="301"/>
    </location>
</feature>
<dbReference type="SMART" id="SM00382">
    <property type="entry name" value="AAA"/>
    <property type="match status" value="1"/>
</dbReference>
<evidence type="ECO:0000259" key="10">
    <source>
        <dbReference type="PROSITE" id="PS50929"/>
    </source>
</evidence>